<comment type="caution">
    <text evidence="1">The sequence shown here is derived from an EMBL/GenBank/DDBJ whole genome shotgun (WGS) entry which is preliminary data.</text>
</comment>
<name>A0A554LKK2_9BACT</name>
<dbReference type="Proteomes" id="UP000315689">
    <property type="component" value="Unassembled WGS sequence"/>
</dbReference>
<accession>A0A554LKK2</accession>
<dbReference type="EMBL" id="VMGK01000002">
    <property type="protein sequence ID" value="TSC93377.1"/>
    <property type="molecule type" value="Genomic_DNA"/>
</dbReference>
<dbReference type="Gene3D" id="2.120.10.30">
    <property type="entry name" value="TolB, C-terminal domain"/>
    <property type="match status" value="1"/>
</dbReference>
<dbReference type="InterPro" id="IPR011042">
    <property type="entry name" value="6-blade_b-propeller_TolB-like"/>
</dbReference>
<dbReference type="AlphaFoldDB" id="A0A554LKK2"/>
<proteinExistence type="predicted"/>
<organism evidence="1 2">
    <name type="scientific">Candidatus Berkelbacteria bacterium Licking1014_7</name>
    <dbReference type="NCBI Taxonomy" id="2017147"/>
    <lineage>
        <taxon>Bacteria</taxon>
        <taxon>Candidatus Berkelbacteria</taxon>
    </lineage>
</organism>
<evidence type="ECO:0000313" key="2">
    <source>
        <dbReference type="Proteomes" id="UP000315689"/>
    </source>
</evidence>
<reference evidence="1 2" key="1">
    <citation type="submission" date="2017-07" db="EMBL/GenBank/DDBJ databases">
        <title>Mechanisms for carbon and nitrogen cycling indicate functional differentiation within the Candidate Phyla Radiation.</title>
        <authorList>
            <person name="Danczak R.E."/>
            <person name="Johnston M.D."/>
            <person name="Kenah C."/>
            <person name="Slattery M."/>
            <person name="Wrighton K.C."/>
            <person name="Wilkins M.J."/>
        </authorList>
    </citation>
    <scope>NUCLEOTIDE SEQUENCE [LARGE SCALE GENOMIC DNA]</scope>
    <source>
        <strain evidence="1">Licking1014_7</strain>
    </source>
</reference>
<protein>
    <submittedName>
        <fullName evidence="1">Uncharacterized protein</fullName>
    </submittedName>
</protein>
<evidence type="ECO:0000313" key="1">
    <source>
        <dbReference type="EMBL" id="TSC93377.1"/>
    </source>
</evidence>
<gene>
    <name evidence="1" type="ORF">CEN89_52</name>
</gene>
<dbReference type="SUPFAM" id="SSF69304">
    <property type="entry name" value="Tricorn protease N-terminal domain"/>
    <property type="match status" value="1"/>
</dbReference>
<sequence length="321" mass="37306">MPTNRKRPIFFLTILFFVVSIWFFSQGLGKRTDNSQKKNNTISNDIFDFKSDRKIFYALIEPNQTNLYRYTESVKETKRFYFDKDEEFKIIKALSMDNGNIIVFEGTTDETKKRLVQITTDQKANKKIINENFYTYNLPVISKNNKKIIYTSFSNVEKDYGFTIFSAELNGENKRQIYRTQNNIMSMGLSADNTLVISENSPSGGSMIKIYDFSQDKIENFYETENNLVEIAWKNSEIIFLQKTKPNSNENSPEMFSLDKNKNIKKISLKKTNLSNIFINNDEIYYIDKTNSTDATLSGAIQSIQKPMDKIIIASYIFGVE</sequence>